<comment type="caution">
    <text evidence="6">The sequence shown here is derived from an EMBL/GenBank/DDBJ whole genome shotgun (WGS) entry which is preliminary data.</text>
</comment>
<evidence type="ECO:0000256" key="1">
    <source>
        <dbReference type="ARBA" id="ARBA00007358"/>
    </source>
</evidence>
<dbReference type="PROSITE" id="PS00060">
    <property type="entry name" value="ADH_IRON_2"/>
    <property type="match status" value="1"/>
</dbReference>
<dbReference type="SUPFAM" id="SSF56796">
    <property type="entry name" value="Dehydroquinate synthase-like"/>
    <property type="match status" value="1"/>
</dbReference>
<accession>A0AA35S2C8</accession>
<evidence type="ECO:0000259" key="5">
    <source>
        <dbReference type="Pfam" id="PF25137"/>
    </source>
</evidence>
<evidence type="ECO:0000256" key="3">
    <source>
        <dbReference type="ARBA" id="ARBA00023027"/>
    </source>
</evidence>
<dbReference type="PANTHER" id="PTHR11496:SF102">
    <property type="entry name" value="ALCOHOL DEHYDROGENASE 4"/>
    <property type="match status" value="1"/>
</dbReference>
<keyword evidence="7" id="KW-1185">Reference proteome</keyword>
<dbReference type="Pfam" id="PF25137">
    <property type="entry name" value="ADH_Fe_C"/>
    <property type="match status" value="1"/>
</dbReference>
<protein>
    <submittedName>
        <fullName evidence="6">Alcohol dehydrogenase 2</fullName>
    </submittedName>
</protein>
<feature type="domain" description="Fe-containing alcohol dehydrogenase-like C-terminal" evidence="5">
    <location>
        <begin position="197"/>
        <end position="355"/>
    </location>
</feature>
<feature type="domain" description="Alcohol dehydrogenase iron-type/glycerol dehydrogenase GldA" evidence="4">
    <location>
        <begin position="18"/>
        <end position="124"/>
    </location>
</feature>
<dbReference type="PANTHER" id="PTHR11496">
    <property type="entry name" value="ALCOHOL DEHYDROGENASE"/>
    <property type="match status" value="1"/>
</dbReference>
<dbReference type="InterPro" id="IPR056798">
    <property type="entry name" value="ADH_Fe_C"/>
</dbReference>
<dbReference type="Gene3D" id="3.40.50.1970">
    <property type="match status" value="1"/>
</dbReference>
<name>A0AA35S2C8_GEOBA</name>
<keyword evidence="3" id="KW-0520">NAD</keyword>
<dbReference type="GO" id="GO:0004022">
    <property type="term" value="F:alcohol dehydrogenase (NAD+) activity"/>
    <property type="evidence" value="ECO:0007669"/>
    <property type="project" value="TreeGrafter"/>
</dbReference>
<organism evidence="6 7">
    <name type="scientific">Geodia barretti</name>
    <name type="common">Barrett's horny sponge</name>
    <dbReference type="NCBI Taxonomy" id="519541"/>
    <lineage>
        <taxon>Eukaryota</taxon>
        <taxon>Metazoa</taxon>
        <taxon>Porifera</taxon>
        <taxon>Demospongiae</taxon>
        <taxon>Heteroscleromorpha</taxon>
        <taxon>Tetractinellida</taxon>
        <taxon>Astrophorina</taxon>
        <taxon>Geodiidae</taxon>
        <taxon>Geodia</taxon>
    </lineage>
</organism>
<dbReference type="InterPro" id="IPR039697">
    <property type="entry name" value="Alcohol_dehydrogenase_Fe"/>
</dbReference>
<evidence type="ECO:0000256" key="2">
    <source>
        <dbReference type="ARBA" id="ARBA00023002"/>
    </source>
</evidence>
<dbReference type="Proteomes" id="UP001174909">
    <property type="component" value="Unassembled WGS sequence"/>
</dbReference>
<dbReference type="EMBL" id="CASHTH010001890">
    <property type="protein sequence ID" value="CAI8021363.1"/>
    <property type="molecule type" value="Genomic_DNA"/>
</dbReference>
<comment type="similarity">
    <text evidence="1">Belongs to the iron-containing alcohol dehydrogenase family.</text>
</comment>
<sequence length="356" mass="38268">MPGTPLPMGSFTSPQVKRVHYGEGCLSGLPAAVDELGGARVFIITGHSLMQQGTILGRIQELLGDRCVGVFGETRQHVPRATVLAATRAAQSADADLLISFGGGSPNDTAKLVALCLAENVTDERQLDRYPGEFTNFAGATDEERKVKDLYTGDGLWVSEAFLDPVVTTATPGWLWASTAFPFPTDWPWRRCGSCSNTLPRSTSDRDDLESAGYCQVAAWMSIYALTNVQVGLSHGLGHQLGARNDVPHGVTSCIMLPRVMEFNRSVTAPQQRRIAEAMGVDTRDANDDEAAAAAVSALENLIDTLGIPRRLSDWGVSEADLALIAQDALEDLVVATNPRPIATQEEVVELLHRAL</sequence>
<dbReference type="Pfam" id="PF00465">
    <property type="entry name" value="Fe-ADH"/>
    <property type="match status" value="1"/>
</dbReference>
<dbReference type="Gene3D" id="1.20.1090.10">
    <property type="entry name" value="Dehydroquinate synthase-like - alpha domain"/>
    <property type="match status" value="1"/>
</dbReference>
<dbReference type="InterPro" id="IPR018211">
    <property type="entry name" value="ADH_Fe_CS"/>
</dbReference>
<proteinExistence type="inferred from homology"/>
<dbReference type="CDD" id="cd08192">
    <property type="entry name" value="MAR-like"/>
    <property type="match status" value="1"/>
</dbReference>
<evidence type="ECO:0000259" key="4">
    <source>
        <dbReference type="Pfam" id="PF00465"/>
    </source>
</evidence>
<keyword evidence="2" id="KW-0560">Oxidoreductase</keyword>
<evidence type="ECO:0000313" key="6">
    <source>
        <dbReference type="EMBL" id="CAI8021363.1"/>
    </source>
</evidence>
<dbReference type="AlphaFoldDB" id="A0AA35S2C8"/>
<gene>
    <name evidence="6" type="ORF">GBAR_LOCUS12680</name>
</gene>
<reference evidence="6" key="1">
    <citation type="submission" date="2023-03" db="EMBL/GenBank/DDBJ databases">
        <authorList>
            <person name="Steffen K."/>
            <person name="Cardenas P."/>
        </authorList>
    </citation>
    <scope>NUCLEOTIDE SEQUENCE</scope>
</reference>
<dbReference type="InterPro" id="IPR001670">
    <property type="entry name" value="ADH_Fe/GldA"/>
</dbReference>
<dbReference type="GO" id="GO:0046872">
    <property type="term" value="F:metal ion binding"/>
    <property type="evidence" value="ECO:0007669"/>
    <property type="project" value="InterPro"/>
</dbReference>
<evidence type="ECO:0000313" key="7">
    <source>
        <dbReference type="Proteomes" id="UP001174909"/>
    </source>
</evidence>